<evidence type="ECO:0000256" key="7">
    <source>
        <dbReference type="ARBA" id="ARBA00023136"/>
    </source>
</evidence>
<feature type="transmembrane region" description="Helical" evidence="8">
    <location>
        <begin position="29"/>
        <end position="51"/>
    </location>
</feature>
<evidence type="ECO:0000256" key="3">
    <source>
        <dbReference type="ARBA" id="ARBA00022692"/>
    </source>
</evidence>
<evidence type="ECO:0000256" key="8">
    <source>
        <dbReference type="SAM" id="Phobius"/>
    </source>
</evidence>
<dbReference type="InterPro" id="IPR043760">
    <property type="entry name" value="PycTM_dom"/>
</dbReference>
<dbReference type="Pfam" id="PF18967">
    <property type="entry name" value="PycTM"/>
    <property type="match status" value="1"/>
</dbReference>
<dbReference type="GO" id="GO:0005886">
    <property type="term" value="C:plasma membrane"/>
    <property type="evidence" value="ECO:0007669"/>
    <property type="project" value="UniProtKB-SubCell"/>
</dbReference>
<comment type="subcellular location">
    <subcellularLocation>
        <location evidence="1">Cell membrane</location>
    </subcellularLocation>
</comment>
<keyword evidence="4" id="KW-0547">Nucleotide-binding</keyword>
<evidence type="ECO:0000256" key="4">
    <source>
        <dbReference type="ARBA" id="ARBA00022741"/>
    </source>
</evidence>
<evidence type="ECO:0000313" key="10">
    <source>
        <dbReference type="EMBL" id="GCD37973.1"/>
    </source>
</evidence>
<evidence type="ECO:0000256" key="1">
    <source>
        <dbReference type="ARBA" id="ARBA00004236"/>
    </source>
</evidence>
<keyword evidence="6" id="KW-0051">Antiviral defense</keyword>
<proteinExistence type="predicted"/>
<reference evidence="10 11" key="1">
    <citation type="submission" date="2018-11" db="EMBL/GenBank/DDBJ databases">
        <title>Whole genome sequence of Streptomyces chrestomyceticus NBRC 13444(T).</title>
        <authorList>
            <person name="Komaki H."/>
            <person name="Tamura T."/>
        </authorList>
    </citation>
    <scope>NUCLEOTIDE SEQUENCE [LARGE SCALE GENOMIC DNA]</scope>
    <source>
        <strain evidence="10 11">NBRC 13444</strain>
    </source>
</reference>
<dbReference type="Proteomes" id="UP000287830">
    <property type="component" value="Unassembled WGS sequence"/>
</dbReference>
<comment type="caution">
    <text evidence="10">The sequence shown here is derived from an EMBL/GenBank/DDBJ whole genome shotgun (WGS) entry which is preliminary data.</text>
</comment>
<feature type="transmembrane region" description="Helical" evidence="8">
    <location>
        <begin position="134"/>
        <end position="153"/>
    </location>
</feature>
<evidence type="ECO:0000259" key="9">
    <source>
        <dbReference type="Pfam" id="PF18967"/>
    </source>
</evidence>
<feature type="domain" description="Pycsar effector protein" evidence="9">
    <location>
        <begin position="14"/>
        <end position="146"/>
    </location>
</feature>
<dbReference type="AlphaFoldDB" id="A0A7U9PZZ5"/>
<evidence type="ECO:0000313" key="11">
    <source>
        <dbReference type="Proteomes" id="UP000287830"/>
    </source>
</evidence>
<dbReference type="RefSeq" id="WP_125047286.1">
    <property type="nucleotide sequence ID" value="NZ_BHZC01000001.1"/>
</dbReference>
<keyword evidence="2" id="KW-1003">Cell membrane</keyword>
<evidence type="ECO:0000256" key="5">
    <source>
        <dbReference type="ARBA" id="ARBA00022989"/>
    </source>
</evidence>
<dbReference type="GO" id="GO:0051607">
    <property type="term" value="P:defense response to virus"/>
    <property type="evidence" value="ECO:0007669"/>
    <property type="project" value="UniProtKB-KW"/>
</dbReference>
<accession>A0A7U9PZZ5</accession>
<keyword evidence="3 8" id="KW-0812">Transmembrane</keyword>
<organism evidence="10 11">
    <name type="scientific">Streptomyces chrestomyceticus JCM 4735</name>
    <dbReference type="NCBI Taxonomy" id="1306181"/>
    <lineage>
        <taxon>Bacteria</taxon>
        <taxon>Bacillati</taxon>
        <taxon>Actinomycetota</taxon>
        <taxon>Actinomycetes</taxon>
        <taxon>Kitasatosporales</taxon>
        <taxon>Streptomycetaceae</taxon>
        <taxon>Streptomyces</taxon>
    </lineage>
</organism>
<sequence length="154" mass="15960">MTTVTPPTGSIETRIAEVRSDIARADSKAGVFFAALVFAAGALADNVSALVHRGWATGVPAVATTVLVGAAAWLLLDVVLPRTGAGRAYFAHYARCDDEELDAALTASDLRAELRSLSRICDAKMRLLTRAGRLLKAAGLAAAVTVVPAIGGWS</sequence>
<feature type="transmembrane region" description="Helical" evidence="8">
    <location>
        <begin position="57"/>
        <end position="80"/>
    </location>
</feature>
<name>A0A7U9PZZ5_9ACTN</name>
<protein>
    <recommendedName>
        <fullName evidence="9">Pycsar effector protein domain-containing protein</fullName>
    </recommendedName>
</protein>
<evidence type="ECO:0000256" key="6">
    <source>
        <dbReference type="ARBA" id="ARBA00023118"/>
    </source>
</evidence>
<dbReference type="GO" id="GO:0000166">
    <property type="term" value="F:nucleotide binding"/>
    <property type="evidence" value="ECO:0007669"/>
    <property type="project" value="UniProtKB-KW"/>
</dbReference>
<gene>
    <name evidence="10" type="ORF">OEIGOIKO_05783</name>
</gene>
<evidence type="ECO:0000256" key="2">
    <source>
        <dbReference type="ARBA" id="ARBA00022475"/>
    </source>
</evidence>
<keyword evidence="5 8" id="KW-1133">Transmembrane helix</keyword>
<keyword evidence="7 8" id="KW-0472">Membrane</keyword>
<dbReference type="GeneID" id="95624554"/>
<dbReference type="EMBL" id="BHZC01000001">
    <property type="protein sequence ID" value="GCD37973.1"/>
    <property type="molecule type" value="Genomic_DNA"/>
</dbReference>